<keyword evidence="1" id="KW-1133">Transmembrane helix</keyword>
<evidence type="ECO:0000313" key="3">
    <source>
        <dbReference type="Proteomes" id="UP000036410"/>
    </source>
</evidence>
<dbReference type="AlphaFoldDB" id="A0A806TQX1"/>
<dbReference type="EMBL" id="CP010586">
    <property type="protein sequence ID" value="AKP77489.1"/>
    <property type="molecule type" value="Genomic_DNA"/>
</dbReference>
<name>A0A806TQX1_PRIMG</name>
<gene>
    <name evidence="2" type="ORF">AS52_02528</name>
</gene>
<keyword evidence="1" id="KW-0812">Transmembrane</keyword>
<feature type="transmembrane region" description="Helical" evidence="1">
    <location>
        <begin position="47"/>
        <end position="70"/>
    </location>
</feature>
<keyword evidence="1" id="KW-0472">Membrane</keyword>
<feature type="transmembrane region" description="Helical" evidence="1">
    <location>
        <begin position="9"/>
        <end position="27"/>
    </location>
</feature>
<accession>A0A806TQX1</accession>
<sequence length="78" mass="8716">MLKFIEKGFSYGLILGVSLGVLIVPYKEVVSVDDSTTETTYLDLIDFIIPLIRFSVVIALLGAAIGFFLYRRIKKSLD</sequence>
<protein>
    <submittedName>
        <fullName evidence="2">Uncharacterized protein</fullName>
    </submittedName>
</protein>
<dbReference type="Proteomes" id="UP000036410">
    <property type="component" value="Chromosome"/>
</dbReference>
<proteinExistence type="predicted"/>
<evidence type="ECO:0000256" key="1">
    <source>
        <dbReference type="SAM" id="Phobius"/>
    </source>
</evidence>
<reference evidence="2 3" key="1">
    <citation type="submission" date="2015-01" db="EMBL/GenBank/DDBJ databases">
        <title>Genome sequence of bacillus megaterium Q3.</title>
        <authorList>
            <person name="Wang Y."/>
            <person name="Luo K."/>
            <person name="Bai L."/>
            <person name="Luo F."/>
        </authorList>
    </citation>
    <scope>NUCLEOTIDE SEQUENCE [LARGE SCALE GENOMIC DNA]</scope>
    <source>
        <strain evidence="2 3">Q3</strain>
    </source>
</reference>
<evidence type="ECO:0000313" key="2">
    <source>
        <dbReference type="EMBL" id="AKP77489.1"/>
    </source>
</evidence>
<dbReference type="RefSeq" id="WP_049164736.1">
    <property type="nucleotide sequence ID" value="NZ_CP010586.1"/>
</dbReference>
<organism evidence="2 3">
    <name type="scientific">Priestia megaterium Q3</name>
    <dbReference type="NCBI Taxonomy" id="1452722"/>
    <lineage>
        <taxon>Bacteria</taxon>
        <taxon>Bacillati</taxon>
        <taxon>Bacillota</taxon>
        <taxon>Bacilli</taxon>
        <taxon>Bacillales</taxon>
        <taxon>Bacillaceae</taxon>
        <taxon>Priestia</taxon>
    </lineage>
</organism>